<protein>
    <submittedName>
        <fullName evidence="2">Uncharacterized protein</fullName>
    </submittedName>
</protein>
<evidence type="ECO:0000313" key="2">
    <source>
        <dbReference type="EMBL" id="EGS20317.1"/>
    </source>
</evidence>
<dbReference type="Proteomes" id="UP000008066">
    <property type="component" value="Unassembled WGS sequence"/>
</dbReference>
<accession>G0S3J0</accession>
<reference evidence="2 3" key="1">
    <citation type="journal article" date="2011" name="Cell">
        <title>Insight into structure and assembly of the nuclear pore complex by utilizing the genome of a eukaryotic thermophile.</title>
        <authorList>
            <person name="Amlacher S."/>
            <person name="Sarges P."/>
            <person name="Flemming D."/>
            <person name="van Noort V."/>
            <person name="Kunze R."/>
            <person name="Devos D.P."/>
            <person name="Arumugam M."/>
            <person name="Bork P."/>
            <person name="Hurt E."/>
        </authorList>
    </citation>
    <scope>NUCLEOTIDE SEQUENCE [LARGE SCALE GENOMIC DNA]</scope>
    <source>
        <strain evidence="3">DSM 1495 / CBS 144.50 / IMI 039719</strain>
    </source>
</reference>
<dbReference type="HOGENOM" id="CLU_2015001_0_0_1"/>
<dbReference type="EMBL" id="GL988041">
    <property type="protein sequence ID" value="EGS20317.1"/>
    <property type="molecule type" value="Genomic_DNA"/>
</dbReference>
<name>G0S3J0_CHATD</name>
<dbReference type="AlphaFoldDB" id="G0S3J0"/>
<dbReference type="KEGG" id="cthr:CTHT_0021430"/>
<dbReference type="GeneID" id="18256181"/>
<feature type="compositionally biased region" description="Polar residues" evidence="1">
    <location>
        <begin position="107"/>
        <end position="123"/>
    </location>
</feature>
<proteinExistence type="predicted"/>
<gene>
    <name evidence="2" type="ORF">CTHT_0021430</name>
</gene>
<keyword evidence="3" id="KW-1185">Reference proteome</keyword>
<evidence type="ECO:0000256" key="1">
    <source>
        <dbReference type="SAM" id="MobiDB-lite"/>
    </source>
</evidence>
<sequence length="123" mass="13461">MLFKPISVTGNICDLEEDLLVEDIRIAIRDNPQLLEPWGARQKLSIQEVEEDIRGLAIASSSRQSQESRTVDANATLPSTNSTQVDVHIQQKAQVLPESYGDEQDRAGQQQEATGDSPGSSAK</sequence>
<evidence type="ECO:0000313" key="3">
    <source>
        <dbReference type="Proteomes" id="UP000008066"/>
    </source>
</evidence>
<feature type="region of interest" description="Disordered" evidence="1">
    <location>
        <begin position="60"/>
        <end position="123"/>
    </location>
</feature>
<dbReference type="RefSeq" id="XP_006692613.1">
    <property type="nucleotide sequence ID" value="XM_006692550.1"/>
</dbReference>
<feature type="compositionally biased region" description="Polar residues" evidence="1">
    <location>
        <begin position="60"/>
        <end position="85"/>
    </location>
</feature>
<organism evidence="3">
    <name type="scientific">Chaetomium thermophilum (strain DSM 1495 / CBS 144.50 / IMI 039719)</name>
    <name type="common">Thermochaetoides thermophila</name>
    <dbReference type="NCBI Taxonomy" id="759272"/>
    <lineage>
        <taxon>Eukaryota</taxon>
        <taxon>Fungi</taxon>
        <taxon>Dikarya</taxon>
        <taxon>Ascomycota</taxon>
        <taxon>Pezizomycotina</taxon>
        <taxon>Sordariomycetes</taxon>
        <taxon>Sordariomycetidae</taxon>
        <taxon>Sordariales</taxon>
        <taxon>Chaetomiaceae</taxon>
        <taxon>Thermochaetoides</taxon>
    </lineage>
</organism>